<evidence type="ECO:0000256" key="1">
    <source>
        <dbReference type="SAM" id="SignalP"/>
    </source>
</evidence>
<accession>A0A561E6V3</accession>
<sequence length="65" mass="6718">MVTRRSMLTVMGSIAVASLVGAAFEADTGHSSPTEVHSQIVTPVANAEAAFLRPRVVAPVTPTGR</sequence>
<organism evidence="2 3">
    <name type="scientific">Rudaeicoccus suwonensis</name>
    <dbReference type="NCBI Taxonomy" id="657409"/>
    <lineage>
        <taxon>Bacteria</taxon>
        <taxon>Bacillati</taxon>
        <taxon>Actinomycetota</taxon>
        <taxon>Actinomycetes</taxon>
        <taxon>Micrococcales</taxon>
        <taxon>Dermacoccaceae</taxon>
        <taxon>Rudaeicoccus</taxon>
    </lineage>
</organism>
<evidence type="ECO:0008006" key="4">
    <source>
        <dbReference type="Google" id="ProtNLM"/>
    </source>
</evidence>
<reference evidence="2 3" key="1">
    <citation type="submission" date="2019-06" db="EMBL/GenBank/DDBJ databases">
        <title>Sequencing the genomes of 1000 actinobacteria strains.</title>
        <authorList>
            <person name="Klenk H.-P."/>
        </authorList>
    </citation>
    <scope>NUCLEOTIDE SEQUENCE [LARGE SCALE GENOMIC DNA]</scope>
    <source>
        <strain evidence="2 3">DSM 19560</strain>
    </source>
</reference>
<name>A0A561E6V3_9MICO</name>
<dbReference type="EMBL" id="VIVQ01000001">
    <property type="protein sequence ID" value="TWE11343.1"/>
    <property type="molecule type" value="Genomic_DNA"/>
</dbReference>
<dbReference type="AlphaFoldDB" id="A0A561E6V3"/>
<feature type="signal peptide" evidence="1">
    <location>
        <begin position="1"/>
        <end position="22"/>
    </location>
</feature>
<gene>
    <name evidence="2" type="ORF">BKA23_0105</name>
</gene>
<dbReference type="Proteomes" id="UP000318297">
    <property type="component" value="Unassembled WGS sequence"/>
</dbReference>
<feature type="chain" id="PRO_5021745086" description="Secreted protein" evidence="1">
    <location>
        <begin position="23"/>
        <end position="65"/>
    </location>
</feature>
<evidence type="ECO:0000313" key="2">
    <source>
        <dbReference type="EMBL" id="TWE11343.1"/>
    </source>
</evidence>
<keyword evidence="3" id="KW-1185">Reference proteome</keyword>
<evidence type="ECO:0000313" key="3">
    <source>
        <dbReference type="Proteomes" id="UP000318297"/>
    </source>
</evidence>
<keyword evidence="1" id="KW-0732">Signal</keyword>
<comment type="caution">
    <text evidence="2">The sequence shown here is derived from an EMBL/GenBank/DDBJ whole genome shotgun (WGS) entry which is preliminary data.</text>
</comment>
<proteinExistence type="predicted"/>
<protein>
    <recommendedName>
        <fullName evidence="4">Secreted protein</fullName>
    </recommendedName>
</protein>